<dbReference type="GO" id="GO:0008270">
    <property type="term" value="F:zinc ion binding"/>
    <property type="evidence" value="ECO:0007669"/>
    <property type="project" value="UniProtKB-KW"/>
</dbReference>
<dbReference type="STRING" id="646526.A0A1W0E3S2"/>
<keyword evidence="6 10" id="KW-0863">Zinc-finger</keyword>
<evidence type="ECO:0000256" key="5">
    <source>
        <dbReference type="ARBA" id="ARBA00022723"/>
    </source>
</evidence>
<feature type="domain" description="C2H2-type" evidence="11">
    <location>
        <begin position="50"/>
        <end position="74"/>
    </location>
</feature>
<comment type="subcellular location">
    <subcellularLocation>
        <location evidence="2">Cytoplasm</location>
    </subcellularLocation>
    <subcellularLocation>
        <location evidence="1">Nucleus</location>
    </subcellularLocation>
</comment>
<dbReference type="GO" id="GO:0005634">
    <property type="term" value="C:nucleus"/>
    <property type="evidence" value="ECO:0007669"/>
    <property type="project" value="UniProtKB-SubCell"/>
</dbReference>
<protein>
    <recommendedName>
        <fullName evidence="11">C2H2-type domain-containing protein</fullName>
    </recommendedName>
</protein>
<evidence type="ECO:0000256" key="8">
    <source>
        <dbReference type="ARBA" id="ARBA00023242"/>
    </source>
</evidence>
<dbReference type="InterPro" id="IPR022755">
    <property type="entry name" value="Znf_C2H2_jaz"/>
</dbReference>
<dbReference type="PANTHER" id="PTHR46095:SF1">
    <property type="entry name" value="ZINC FINGER PROTEIN 593"/>
    <property type="match status" value="1"/>
</dbReference>
<dbReference type="AlphaFoldDB" id="A0A1W0E3S2"/>
<dbReference type="GO" id="GO:0042254">
    <property type="term" value="P:ribosome biogenesis"/>
    <property type="evidence" value="ECO:0007669"/>
    <property type="project" value="UniProtKB-KW"/>
</dbReference>
<evidence type="ECO:0000259" key="11">
    <source>
        <dbReference type="PROSITE" id="PS50157"/>
    </source>
</evidence>
<dbReference type="OrthoDB" id="24683at2759"/>
<comment type="caution">
    <text evidence="12">The sequence shown here is derived from an EMBL/GenBank/DDBJ whole genome shotgun (WGS) entry which is preliminary data.</text>
</comment>
<evidence type="ECO:0000256" key="2">
    <source>
        <dbReference type="ARBA" id="ARBA00004496"/>
    </source>
</evidence>
<evidence type="ECO:0000313" key="13">
    <source>
        <dbReference type="Proteomes" id="UP000192758"/>
    </source>
</evidence>
<dbReference type="Gene3D" id="3.30.160.60">
    <property type="entry name" value="Classic Zinc Finger"/>
    <property type="match status" value="1"/>
</dbReference>
<dbReference type="SMART" id="SM00451">
    <property type="entry name" value="ZnF_U1"/>
    <property type="match status" value="1"/>
</dbReference>
<keyword evidence="8" id="KW-0539">Nucleus</keyword>
<dbReference type="EMBL" id="MNPJ01000024">
    <property type="protein sequence ID" value="OQS53878.1"/>
    <property type="molecule type" value="Genomic_DNA"/>
</dbReference>
<proteinExistence type="inferred from homology"/>
<evidence type="ECO:0000256" key="4">
    <source>
        <dbReference type="ARBA" id="ARBA00022517"/>
    </source>
</evidence>
<organism evidence="12 13">
    <name type="scientific">Ecytonucleospora hepatopenaei</name>
    <dbReference type="NCBI Taxonomy" id="646526"/>
    <lineage>
        <taxon>Eukaryota</taxon>
        <taxon>Fungi</taxon>
        <taxon>Fungi incertae sedis</taxon>
        <taxon>Microsporidia</taxon>
        <taxon>Enterocytozoonidae</taxon>
        <taxon>Ecytonucleospora</taxon>
    </lineage>
</organism>
<dbReference type="SUPFAM" id="SSF57667">
    <property type="entry name" value="beta-beta-alpha zinc fingers"/>
    <property type="match status" value="1"/>
</dbReference>
<dbReference type="VEuPathDB" id="MicrosporidiaDB:EHP00_700"/>
<dbReference type="PANTHER" id="PTHR46095">
    <property type="entry name" value="ZINC FINGER PROTEIN 593"/>
    <property type="match status" value="1"/>
</dbReference>
<dbReference type="GO" id="GO:0005737">
    <property type="term" value="C:cytoplasm"/>
    <property type="evidence" value="ECO:0007669"/>
    <property type="project" value="UniProtKB-SubCell"/>
</dbReference>
<keyword evidence="3" id="KW-0963">Cytoplasm</keyword>
<evidence type="ECO:0000256" key="7">
    <source>
        <dbReference type="ARBA" id="ARBA00022833"/>
    </source>
</evidence>
<dbReference type="PROSITE" id="PS50157">
    <property type="entry name" value="ZINC_FINGER_C2H2_2"/>
    <property type="match status" value="1"/>
</dbReference>
<evidence type="ECO:0000256" key="10">
    <source>
        <dbReference type="PROSITE-ProRule" id="PRU00042"/>
    </source>
</evidence>
<evidence type="ECO:0000256" key="6">
    <source>
        <dbReference type="ARBA" id="ARBA00022771"/>
    </source>
</evidence>
<keyword evidence="4" id="KW-0690">Ribosome biogenesis</keyword>
<keyword evidence="13" id="KW-1185">Reference proteome</keyword>
<accession>A0A1W0E3S2</accession>
<comment type="similarity">
    <text evidence="9">Belongs to the ZNF593/BUD20 C2H2-type zinc-finger protein family.</text>
</comment>
<dbReference type="Pfam" id="PF12171">
    <property type="entry name" value="zf-C2H2_jaz"/>
    <property type="match status" value="1"/>
</dbReference>
<name>A0A1W0E3S2_9MICR</name>
<evidence type="ECO:0000256" key="3">
    <source>
        <dbReference type="ARBA" id="ARBA00022490"/>
    </source>
</evidence>
<dbReference type="GO" id="GO:0003676">
    <property type="term" value="F:nucleic acid binding"/>
    <property type="evidence" value="ECO:0007669"/>
    <property type="project" value="InterPro"/>
</dbReference>
<evidence type="ECO:0000256" key="9">
    <source>
        <dbReference type="ARBA" id="ARBA00038064"/>
    </source>
</evidence>
<evidence type="ECO:0000313" key="12">
    <source>
        <dbReference type="EMBL" id="OQS53878.1"/>
    </source>
</evidence>
<evidence type="ECO:0000256" key="1">
    <source>
        <dbReference type="ARBA" id="ARBA00004123"/>
    </source>
</evidence>
<sequence>MRKCTKKSKRTKTTQKFNKLKIFESRPLDRIKEEIVENEYFLQKIEEGKYNCIKCDKFFKDEHTLQQHIKTKAHKRRIKEWEKSYHTQKDAENAVGLNL</sequence>
<dbReference type="PROSITE" id="PS00028">
    <property type="entry name" value="ZINC_FINGER_C2H2_1"/>
    <property type="match status" value="1"/>
</dbReference>
<dbReference type="Proteomes" id="UP000192758">
    <property type="component" value="Unassembled WGS sequence"/>
</dbReference>
<keyword evidence="7" id="KW-0862">Zinc</keyword>
<dbReference type="InterPro" id="IPR036236">
    <property type="entry name" value="Znf_C2H2_sf"/>
</dbReference>
<dbReference type="InterPro" id="IPR051879">
    <property type="entry name" value="C2H2-ZF_Maturation_Protein"/>
</dbReference>
<dbReference type="InterPro" id="IPR003604">
    <property type="entry name" value="Matrin/U1-like-C_Znf_C2H2"/>
</dbReference>
<dbReference type="InterPro" id="IPR013087">
    <property type="entry name" value="Znf_C2H2_type"/>
</dbReference>
<gene>
    <name evidence="12" type="ORF">EHP00_700</name>
</gene>
<reference evidence="12 13" key="1">
    <citation type="journal article" date="2017" name="Environ. Microbiol.">
        <title>Decay of the glycolytic pathway and adaptation to intranuclear parasitism within Enterocytozoonidae microsporidia.</title>
        <authorList>
            <person name="Wiredu Boakye D."/>
            <person name="Jaroenlak P."/>
            <person name="Prachumwat A."/>
            <person name="Williams T.A."/>
            <person name="Bateman K.S."/>
            <person name="Itsathitphaisarn O."/>
            <person name="Sritunyalucksana K."/>
            <person name="Paszkiewicz K.H."/>
            <person name="Moore K.A."/>
            <person name="Stentiford G.D."/>
            <person name="Williams B.A."/>
        </authorList>
    </citation>
    <scope>NUCLEOTIDE SEQUENCE [LARGE SCALE GENOMIC DNA]</scope>
    <source>
        <strain evidence="12 13">TH1</strain>
    </source>
</reference>
<keyword evidence="5" id="KW-0479">Metal-binding</keyword>